<evidence type="ECO:0000313" key="2">
    <source>
        <dbReference type="EMBL" id="OBQ52729.1"/>
    </source>
</evidence>
<feature type="region of interest" description="Disordered" evidence="1">
    <location>
        <begin position="16"/>
        <end position="35"/>
    </location>
</feature>
<sequence>MWDTVLKRFASGYAADIGEREDAPSPDEDRTDVRNTEYPPEFLHCRFREGGLTCLKETDFVLSPE</sequence>
<keyword evidence="3" id="KW-1185">Reference proteome</keyword>
<accession>A0A1B7XEW9</accession>
<protein>
    <submittedName>
        <fullName evidence="2">Uncharacterized protein</fullName>
    </submittedName>
</protein>
<evidence type="ECO:0000256" key="1">
    <source>
        <dbReference type="SAM" id="MobiDB-lite"/>
    </source>
</evidence>
<gene>
    <name evidence="2" type="ORF">SP90_07170</name>
</gene>
<dbReference type="Proteomes" id="UP000091979">
    <property type="component" value="Unassembled WGS sequence"/>
</dbReference>
<name>A0A1B7XEW9_9BACT</name>
<proteinExistence type="predicted"/>
<comment type="caution">
    <text evidence="2">The sequence shown here is derived from an EMBL/GenBank/DDBJ whole genome shotgun (WGS) entry which is preliminary data.</text>
</comment>
<dbReference type="PATRIC" id="fig|1560234.3.peg.3407"/>
<organism evidence="2 3">
    <name type="scientific">Halodesulfovibrio spirochaetisodalis</name>
    <dbReference type="NCBI Taxonomy" id="1560234"/>
    <lineage>
        <taxon>Bacteria</taxon>
        <taxon>Pseudomonadati</taxon>
        <taxon>Thermodesulfobacteriota</taxon>
        <taxon>Desulfovibrionia</taxon>
        <taxon>Desulfovibrionales</taxon>
        <taxon>Desulfovibrionaceae</taxon>
        <taxon>Halodesulfovibrio</taxon>
    </lineage>
</organism>
<reference evidence="2 3" key="1">
    <citation type="submission" date="2015-01" db="EMBL/GenBank/DDBJ databases">
        <title>Desulfovibrio sp. JC271 draft genome sequence.</title>
        <authorList>
            <person name="Shivani Y."/>
            <person name="Subhash Y."/>
            <person name="Sasikala C."/>
            <person name="Ramana C.V."/>
        </authorList>
    </citation>
    <scope>NUCLEOTIDE SEQUENCE [LARGE SCALE GENOMIC DNA]</scope>
    <source>
        <strain evidence="2 3">JC271</strain>
    </source>
</reference>
<evidence type="ECO:0000313" key="3">
    <source>
        <dbReference type="Proteomes" id="UP000091979"/>
    </source>
</evidence>
<dbReference type="AlphaFoldDB" id="A0A1B7XEW9"/>
<dbReference type="EMBL" id="JXMS01000009">
    <property type="protein sequence ID" value="OBQ52729.1"/>
    <property type="molecule type" value="Genomic_DNA"/>
</dbReference>
<feature type="compositionally biased region" description="Basic and acidic residues" evidence="1">
    <location>
        <begin position="17"/>
        <end position="35"/>
    </location>
</feature>